<dbReference type="PANTHER" id="PTHR45586:SF1">
    <property type="entry name" value="LIPOPOLYSACCHARIDE ASSEMBLY PROTEIN B"/>
    <property type="match status" value="1"/>
</dbReference>
<proteinExistence type="predicted"/>
<organism evidence="3 4">
    <name type="scientific">Shouchella clausii</name>
    <name type="common">Alkalihalobacillus clausii</name>
    <dbReference type="NCBI Taxonomy" id="79880"/>
    <lineage>
        <taxon>Bacteria</taxon>
        <taxon>Bacillati</taxon>
        <taxon>Bacillota</taxon>
        <taxon>Bacilli</taxon>
        <taxon>Bacillales</taxon>
        <taxon>Bacillaceae</taxon>
        <taxon>Shouchella</taxon>
    </lineage>
</organism>
<accession>A0A268RXW7</accession>
<protein>
    <recommendedName>
        <fullName evidence="5">Tetratricopeptide repeat protein</fullName>
    </recommendedName>
</protein>
<dbReference type="InterPro" id="IPR051012">
    <property type="entry name" value="CellSynth/LPSAsmb/PSIAsmb"/>
</dbReference>
<evidence type="ECO:0000256" key="1">
    <source>
        <dbReference type="ARBA" id="ARBA00022737"/>
    </source>
</evidence>
<comment type="caution">
    <text evidence="3">The sequence shown here is derived from an EMBL/GenBank/DDBJ whole genome shotgun (WGS) entry which is preliminary data.</text>
</comment>
<gene>
    <name evidence="3" type="ORF">CHH61_15240</name>
</gene>
<dbReference type="SUPFAM" id="SSF48452">
    <property type="entry name" value="TPR-like"/>
    <property type="match status" value="1"/>
</dbReference>
<dbReference type="PANTHER" id="PTHR45586">
    <property type="entry name" value="TPR REPEAT-CONTAINING PROTEIN PA4667"/>
    <property type="match status" value="1"/>
</dbReference>
<dbReference type="InterPro" id="IPR011990">
    <property type="entry name" value="TPR-like_helical_dom_sf"/>
</dbReference>
<keyword evidence="2" id="KW-0802">TPR repeat</keyword>
<dbReference type="Gene3D" id="1.25.40.10">
    <property type="entry name" value="Tetratricopeptide repeat domain"/>
    <property type="match status" value="2"/>
</dbReference>
<dbReference type="GeneID" id="86927242"/>
<sequence length="349" mass="39509">MSDESKEDSRTIVPFYQNGDYFFHRGLQAFHKKHLNRAAKLLERAVKLTASEPIFKIQLAAVLSELGEYGRSNELLQSVLASSGSQQPVCHFFIANNEVYMGHFYQAEKHVRLYLEKEPNGQFAEEAHELLELFEDDPFMEEEASSEQYLDDHEQAWLLLRKGQAELAVPLLESIVSKHPRLWAAQNHLAEALFCIGETERAFAICQEVLDKDSGNLLALCNLALFYFEMGYTKEAKWYRERLASVYPLDSGHAARLVQVLCALGNYKEVLSRPFPTDADEEAALLRCYGVASYHEQNEKTALEHLKKAAALGDGASKQLMEAVANKQSDDISFTLFAERGFLSRTLDS</sequence>
<dbReference type="EMBL" id="NPBS01000080">
    <property type="protein sequence ID" value="PAF25089.1"/>
    <property type="molecule type" value="Genomic_DNA"/>
</dbReference>
<reference evidence="3 4" key="1">
    <citation type="submission" date="2017-07" db="EMBL/GenBank/DDBJ databases">
        <title>Isolation and whole genome analysis of endospore-forming bacteria from heroin.</title>
        <authorList>
            <person name="Kalinowski J."/>
            <person name="Ahrens B."/>
            <person name="Al-Dilaimi A."/>
            <person name="Winkler A."/>
            <person name="Wibberg D."/>
            <person name="Schleenbecker U."/>
            <person name="Ruckert C."/>
            <person name="Wolfel R."/>
            <person name="Grass G."/>
        </authorList>
    </citation>
    <scope>NUCLEOTIDE SEQUENCE [LARGE SCALE GENOMIC DNA]</scope>
    <source>
        <strain evidence="3 4">7523-2</strain>
    </source>
</reference>
<dbReference type="AlphaFoldDB" id="A0A268RXW7"/>
<dbReference type="RefSeq" id="WP_094426192.1">
    <property type="nucleotide sequence ID" value="NZ_CP019985.1"/>
</dbReference>
<dbReference type="Proteomes" id="UP000216133">
    <property type="component" value="Unassembled WGS sequence"/>
</dbReference>
<name>A0A268RXW7_SHOCL</name>
<keyword evidence="1" id="KW-0677">Repeat</keyword>
<evidence type="ECO:0000313" key="4">
    <source>
        <dbReference type="Proteomes" id="UP000216133"/>
    </source>
</evidence>
<dbReference type="Pfam" id="PF13432">
    <property type="entry name" value="TPR_16"/>
    <property type="match status" value="1"/>
</dbReference>
<evidence type="ECO:0000256" key="2">
    <source>
        <dbReference type="ARBA" id="ARBA00022803"/>
    </source>
</evidence>
<evidence type="ECO:0008006" key="5">
    <source>
        <dbReference type="Google" id="ProtNLM"/>
    </source>
</evidence>
<evidence type="ECO:0000313" key="3">
    <source>
        <dbReference type="EMBL" id="PAF25089.1"/>
    </source>
</evidence>